<dbReference type="PANTHER" id="PTHR11879:SF55">
    <property type="entry name" value="GLUTAMATE OXALOACETATE TRANSAMINASE 1, ISOFORM B"/>
    <property type="match status" value="1"/>
</dbReference>
<reference evidence="10" key="1">
    <citation type="submission" date="2025-08" db="UniProtKB">
        <authorList>
            <consortium name="RefSeq"/>
        </authorList>
    </citation>
    <scope>IDENTIFICATION</scope>
</reference>
<accession>A0A8B7Y3T2</accession>
<comment type="similarity">
    <text evidence="2">Belongs to the class-I pyridoxal-phosphate-dependent aminotransferase family.</text>
</comment>
<comment type="subunit">
    <text evidence="3 7">Homodimer.</text>
</comment>
<comment type="catalytic activity">
    <reaction evidence="7">
        <text>L-aspartate + 2-oxoglutarate = oxaloacetate + L-glutamate</text>
        <dbReference type="Rhea" id="RHEA:21824"/>
        <dbReference type="ChEBI" id="CHEBI:16452"/>
        <dbReference type="ChEBI" id="CHEBI:16810"/>
        <dbReference type="ChEBI" id="CHEBI:29985"/>
        <dbReference type="ChEBI" id="CHEBI:29991"/>
        <dbReference type="EC" id="2.6.1.1"/>
    </reaction>
</comment>
<evidence type="ECO:0000256" key="3">
    <source>
        <dbReference type="ARBA" id="ARBA00011738"/>
    </source>
</evidence>
<dbReference type="KEGG" id="aplc:110977055"/>
<dbReference type="GO" id="GO:0030170">
    <property type="term" value="F:pyridoxal phosphate binding"/>
    <property type="evidence" value="ECO:0007669"/>
    <property type="project" value="InterPro"/>
</dbReference>
<dbReference type="OrthoDB" id="6752799at2759"/>
<name>A0A8B7Y3T2_ACAPL</name>
<dbReference type="GO" id="GO:0004069">
    <property type="term" value="F:L-aspartate:2-oxoglutarate aminotransferase activity"/>
    <property type="evidence" value="ECO:0007669"/>
    <property type="project" value="UniProtKB-EC"/>
</dbReference>
<proteinExistence type="inferred from homology"/>
<dbReference type="Pfam" id="PF00155">
    <property type="entry name" value="Aminotran_1_2"/>
    <property type="match status" value="1"/>
</dbReference>
<dbReference type="InterPro" id="IPR015421">
    <property type="entry name" value="PyrdxlP-dep_Trfase_major"/>
</dbReference>
<dbReference type="InterPro" id="IPR000796">
    <property type="entry name" value="Asp_trans"/>
</dbReference>
<gene>
    <name evidence="10" type="primary">LOC110977055</name>
</gene>
<evidence type="ECO:0000256" key="5">
    <source>
        <dbReference type="ARBA" id="ARBA00022679"/>
    </source>
</evidence>
<evidence type="ECO:0000256" key="6">
    <source>
        <dbReference type="ARBA" id="ARBA00022898"/>
    </source>
</evidence>
<keyword evidence="9" id="KW-1185">Reference proteome</keyword>
<evidence type="ECO:0000256" key="4">
    <source>
        <dbReference type="ARBA" id="ARBA00022576"/>
    </source>
</evidence>
<dbReference type="InterPro" id="IPR015422">
    <property type="entry name" value="PyrdxlP-dep_Trfase_small"/>
</dbReference>
<feature type="domain" description="Aminotransferase class I/classII large" evidence="8">
    <location>
        <begin position="44"/>
        <end position="411"/>
    </location>
</feature>
<dbReference type="Proteomes" id="UP000694845">
    <property type="component" value="Unplaced"/>
</dbReference>
<evidence type="ECO:0000313" key="9">
    <source>
        <dbReference type="Proteomes" id="UP000694845"/>
    </source>
</evidence>
<dbReference type="AlphaFoldDB" id="A0A8B7Y3T2"/>
<evidence type="ECO:0000259" key="8">
    <source>
        <dbReference type="Pfam" id="PF00155"/>
    </source>
</evidence>
<comment type="miscellaneous">
    <text evidence="7">In eukaryotes there are cytoplasmic, mitochondrial and chloroplastic isozymes.</text>
</comment>
<organism evidence="9 10">
    <name type="scientific">Acanthaster planci</name>
    <name type="common">Crown-of-thorns starfish</name>
    <dbReference type="NCBI Taxonomy" id="133434"/>
    <lineage>
        <taxon>Eukaryota</taxon>
        <taxon>Metazoa</taxon>
        <taxon>Echinodermata</taxon>
        <taxon>Eleutherozoa</taxon>
        <taxon>Asterozoa</taxon>
        <taxon>Asteroidea</taxon>
        <taxon>Valvatacea</taxon>
        <taxon>Valvatida</taxon>
        <taxon>Acanthasteridae</taxon>
        <taxon>Acanthaster</taxon>
    </lineage>
</organism>
<dbReference type="NCBIfam" id="NF006719">
    <property type="entry name" value="PRK09257.1"/>
    <property type="match status" value="1"/>
</dbReference>
<dbReference type="Gene3D" id="3.90.1150.10">
    <property type="entry name" value="Aspartate Aminotransferase, domain 1"/>
    <property type="match status" value="1"/>
</dbReference>
<dbReference type="Gene3D" id="3.40.640.10">
    <property type="entry name" value="Type I PLP-dependent aspartate aminotransferase-like (Major domain)"/>
    <property type="match status" value="1"/>
</dbReference>
<evidence type="ECO:0000256" key="1">
    <source>
        <dbReference type="ARBA" id="ARBA00001933"/>
    </source>
</evidence>
<evidence type="ECO:0000256" key="7">
    <source>
        <dbReference type="RuleBase" id="RU000480"/>
    </source>
</evidence>
<dbReference type="GeneID" id="110977055"/>
<keyword evidence="5 7" id="KW-0808">Transferase</keyword>
<dbReference type="FunFam" id="3.40.640.10:FF:000066">
    <property type="entry name" value="Aspartate aminotransferase"/>
    <property type="match status" value="1"/>
</dbReference>
<dbReference type="PRINTS" id="PR00799">
    <property type="entry name" value="TRANSAMINASE"/>
</dbReference>
<dbReference type="InterPro" id="IPR015424">
    <property type="entry name" value="PyrdxlP-dep_Trfase"/>
</dbReference>
<dbReference type="GO" id="GO:0005829">
    <property type="term" value="C:cytosol"/>
    <property type="evidence" value="ECO:0007669"/>
    <property type="project" value="TreeGrafter"/>
</dbReference>
<dbReference type="SUPFAM" id="SSF53383">
    <property type="entry name" value="PLP-dependent transferases"/>
    <property type="match status" value="1"/>
</dbReference>
<keyword evidence="6" id="KW-0663">Pyridoxal phosphate</keyword>
<dbReference type="OMA" id="GTWTHIT"/>
<keyword evidence="4 7" id="KW-0032">Aminotransferase</keyword>
<dbReference type="InterPro" id="IPR004839">
    <property type="entry name" value="Aminotransferase_I/II_large"/>
</dbReference>
<dbReference type="EC" id="2.6.1.1" evidence="7"/>
<protein>
    <recommendedName>
        <fullName evidence="7">Aspartate aminotransferase</fullName>
        <ecNumber evidence="7">2.6.1.1</ecNumber>
    </recommendedName>
</protein>
<sequence length="424" mass="47648">MADLTNDEKKPRLAGSRFAGVQQAAPIPVFALTAAYKEDTSATKYNLGVGAYRTDEGEPWVLPVVREIEKQLAADESLNHEYLPILGLAEFTSAATKMLLGENSPAILENRAFGIQSLSGTGAIRLGCEFLIDHLNYKVPYVSDPTWQNHVNIFNKLKYENVRKYRYWNAGTRSLDIEGMLEDLENAPEDSVIMLHACAHNPTGVDPTKEQWKRIAEVIQRRKLFPFFDCAYIGFATGDIERDSWAVNHFVSLGMEMMASMSFSKNFGLYNERVGNLICIVNNVDTKSAILSRLTRIIRTTYSNPPSHGARIVSTALNNPVYFAKWKEHIKTMSGRIFEMRQALYQRLQSLGTPGKWSHIVDQIGMFSYTGLGPNQVDFLLKKYHIYAMKSGRINMCALTTKNADYVAKAIHEAVTTVAEDPKL</sequence>
<dbReference type="GO" id="GO:0006532">
    <property type="term" value="P:aspartate biosynthetic process"/>
    <property type="evidence" value="ECO:0007669"/>
    <property type="project" value="TreeGrafter"/>
</dbReference>
<dbReference type="RefSeq" id="XP_022086536.1">
    <property type="nucleotide sequence ID" value="XM_022230844.1"/>
</dbReference>
<evidence type="ECO:0000313" key="10">
    <source>
        <dbReference type="RefSeq" id="XP_022086536.1"/>
    </source>
</evidence>
<dbReference type="CTD" id="2805"/>
<dbReference type="FunFam" id="3.90.1150.10:FF:000001">
    <property type="entry name" value="Aspartate aminotransferase"/>
    <property type="match status" value="1"/>
</dbReference>
<comment type="cofactor">
    <cofactor evidence="1">
        <name>pyridoxal 5'-phosphate</name>
        <dbReference type="ChEBI" id="CHEBI:597326"/>
    </cofactor>
</comment>
<dbReference type="PANTHER" id="PTHR11879">
    <property type="entry name" value="ASPARTATE AMINOTRANSFERASE"/>
    <property type="match status" value="1"/>
</dbReference>
<evidence type="ECO:0000256" key="2">
    <source>
        <dbReference type="ARBA" id="ARBA00007441"/>
    </source>
</evidence>
<dbReference type="PROSITE" id="PS00105">
    <property type="entry name" value="AA_TRANSFER_CLASS_1"/>
    <property type="match status" value="1"/>
</dbReference>
<dbReference type="InterPro" id="IPR004838">
    <property type="entry name" value="NHTrfase_class1_PyrdxlP-BS"/>
</dbReference>
<dbReference type="CDD" id="cd00609">
    <property type="entry name" value="AAT_like"/>
    <property type="match status" value="1"/>
</dbReference>